<dbReference type="InterPro" id="IPR000374">
    <property type="entry name" value="PC_trans"/>
</dbReference>
<keyword evidence="9" id="KW-0444">Lipid biosynthesis</keyword>
<evidence type="ECO:0000256" key="8">
    <source>
        <dbReference type="ARBA" id="ARBA00022475"/>
    </source>
</evidence>
<reference evidence="21" key="2">
    <citation type="submission" date="2024-02" db="EMBL/GenBank/DDBJ databases">
        <title>Neisseria leonii sp. nov.</title>
        <authorList>
            <person name="Boutroux M."/>
            <person name="Favre-Rochex S."/>
            <person name="Gorgette O."/>
            <person name="Touak G."/>
            <person name="Muhle E."/>
            <person name="Chesneau O."/>
            <person name="Clermont D."/>
            <person name="Rahi P."/>
        </authorList>
    </citation>
    <scope>NUCLEOTIDE SEQUENCE</scope>
    <source>
        <strain evidence="21">51.81</strain>
    </source>
</reference>
<comment type="pathway">
    <text evidence="4">Lipid metabolism.</text>
</comment>
<dbReference type="PROSITE" id="PS01315">
    <property type="entry name" value="CDS"/>
    <property type="match status" value="1"/>
</dbReference>
<evidence type="ECO:0000256" key="6">
    <source>
        <dbReference type="ARBA" id="ARBA00012487"/>
    </source>
</evidence>
<keyword evidence="15 19" id="KW-0472">Membrane</keyword>
<feature type="transmembrane region" description="Helical" evidence="19">
    <location>
        <begin position="198"/>
        <end position="219"/>
    </location>
</feature>
<keyword evidence="16" id="KW-0594">Phospholipid biosynthesis</keyword>
<name>A0A9X4IEE3_9NEIS</name>
<gene>
    <name evidence="20" type="ORF">ORY91_001450</name>
    <name evidence="21" type="ORF">V9W64_07270</name>
</gene>
<evidence type="ECO:0000256" key="3">
    <source>
        <dbReference type="ARBA" id="ARBA00005119"/>
    </source>
</evidence>
<keyword evidence="14" id="KW-0443">Lipid metabolism</keyword>
<dbReference type="Pfam" id="PF01148">
    <property type="entry name" value="CTP_transf_1"/>
    <property type="match status" value="1"/>
</dbReference>
<dbReference type="EC" id="2.7.7.41" evidence="6 18"/>
<evidence type="ECO:0000256" key="12">
    <source>
        <dbReference type="ARBA" id="ARBA00022695"/>
    </source>
</evidence>
<accession>A0A9X4IEE3</accession>
<dbReference type="GO" id="GO:0016024">
    <property type="term" value="P:CDP-diacylglycerol biosynthetic process"/>
    <property type="evidence" value="ECO:0007669"/>
    <property type="project" value="TreeGrafter"/>
</dbReference>
<evidence type="ECO:0000256" key="15">
    <source>
        <dbReference type="ARBA" id="ARBA00023136"/>
    </source>
</evidence>
<proteinExistence type="inferred from homology"/>
<sequence>MLKQRILTALWLLPLMLVMLFWAGDAVWALFTALIALPALWEFARLGRFDARLMRNYLTASAVLMFAAYGGGWHLPQAAWLAVLIFWFAVVPWRLRRQPRLRSTEETWVTGWLLVLPFWFGLNELRAQQGALALLAVMGLVWVADVFAYFVGKAWGKTKIAPHISPGKSWEGAIGGAVCVLVYITLVRAAGWPGFDTGWLTAALVALVLTAVSVCGDLLESLFKRQAGVKDSSNLLPGHGGVFDRVDSLIAVVSVYAAIAALCL</sequence>
<keyword evidence="17" id="KW-1208">Phospholipid metabolism</keyword>
<evidence type="ECO:0000256" key="18">
    <source>
        <dbReference type="RuleBase" id="RU003938"/>
    </source>
</evidence>
<dbReference type="PANTHER" id="PTHR46382:SF1">
    <property type="entry name" value="PHOSPHATIDATE CYTIDYLYLTRANSFERASE"/>
    <property type="match status" value="1"/>
</dbReference>
<evidence type="ECO:0000256" key="1">
    <source>
        <dbReference type="ARBA" id="ARBA00001698"/>
    </source>
</evidence>
<feature type="transmembrane region" description="Helical" evidence="19">
    <location>
        <begin position="172"/>
        <end position="192"/>
    </location>
</feature>
<evidence type="ECO:0000313" key="21">
    <source>
        <dbReference type="EMBL" id="WWY02516.1"/>
    </source>
</evidence>
<dbReference type="Proteomes" id="UP001149607">
    <property type="component" value="Chromosome"/>
</dbReference>
<dbReference type="RefSeq" id="WP_274585147.1">
    <property type="nucleotide sequence ID" value="NZ_CP145811.1"/>
</dbReference>
<comment type="catalytic activity">
    <reaction evidence="1 18">
        <text>a 1,2-diacyl-sn-glycero-3-phosphate + CTP + H(+) = a CDP-1,2-diacyl-sn-glycerol + diphosphate</text>
        <dbReference type="Rhea" id="RHEA:16229"/>
        <dbReference type="ChEBI" id="CHEBI:15378"/>
        <dbReference type="ChEBI" id="CHEBI:33019"/>
        <dbReference type="ChEBI" id="CHEBI:37563"/>
        <dbReference type="ChEBI" id="CHEBI:58332"/>
        <dbReference type="ChEBI" id="CHEBI:58608"/>
        <dbReference type="EC" id="2.7.7.41"/>
    </reaction>
</comment>
<reference evidence="20" key="1">
    <citation type="submission" date="2022-10" db="EMBL/GenBank/DDBJ databases">
        <authorList>
            <person name="Boutroux M."/>
        </authorList>
    </citation>
    <scope>NUCLEOTIDE SEQUENCE</scope>
    <source>
        <strain evidence="20">51.81</strain>
    </source>
</reference>
<dbReference type="EMBL" id="JAPQFL010000003">
    <property type="protein sequence ID" value="MDD9328033.1"/>
    <property type="molecule type" value="Genomic_DNA"/>
</dbReference>
<evidence type="ECO:0000256" key="4">
    <source>
        <dbReference type="ARBA" id="ARBA00005189"/>
    </source>
</evidence>
<keyword evidence="13 19" id="KW-1133">Transmembrane helix</keyword>
<keyword evidence="10 18" id="KW-0808">Transferase</keyword>
<evidence type="ECO:0000256" key="13">
    <source>
        <dbReference type="ARBA" id="ARBA00022989"/>
    </source>
</evidence>
<evidence type="ECO:0000256" key="16">
    <source>
        <dbReference type="ARBA" id="ARBA00023209"/>
    </source>
</evidence>
<feature type="transmembrane region" description="Helical" evidence="19">
    <location>
        <begin position="78"/>
        <end position="95"/>
    </location>
</feature>
<organism evidence="20">
    <name type="scientific">Neisseria leonii</name>
    <dbReference type="NCBI Taxonomy" id="2995413"/>
    <lineage>
        <taxon>Bacteria</taxon>
        <taxon>Pseudomonadati</taxon>
        <taxon>Pseudomonadota</taxon>
        <taxon>Betaproteobacteria</taxon>
        <taxon>Neisseriales</taxon>
        <taxon>Neisseriaceae</taxon>
        <taxon>Neisseria</taxon>
    </lineage>
</organism>
<keyword evidence="12 18" id="KW-0548">Nucleotidyltransferase</keyword>
<keyword evidence="22" id="KW-1185">Reference proteome</keyword>
<evidence type="ECO:0000256" key="19">
    <source>
        <dbReference type="SAM" id="Phobius"/>
    </source>
</evidence>
<feature type="transmembrane region" description="Helical" evidence="19">
    <location>
        <begin position="53"/>
        <end position="72"/>
    </location>
</feature>
<dbReference type="EMBL" id="CP146598">
    <property type="protein sequence ID" value="WWY02516.1"/>
    <property type="molecule type" value="Genomic_DNA"/>
</dbReference>
<evidence type="ECO:0000313" key="22">
    <source>
        <dbReference type="Proteomes" id="UP001149607"/>
    </source>
</evidence>
<protein>
    <recommendedName>
        <fullName evidence="7 18">Phosphatidate cytidylyltransferase</fullName>
        <ecNumber evidence="6 18">2.7.7.41</ecNumber>
    </recommendedName>
</protein>
<comment type="pathway">
    <text evidence="3 18">Phospholipid metabolism; CDP-diacylglycerol biosynthesis; CDP-diacylglycerol from sn-glycerol 3-phosphate: step 3/3.</text>
</comment>
<dbReference type="GO" id="GO:0004605">
    <property type="term" value="F:phosphatidate cytidylyltransferase activity"/>
    <property type="evidence" value="ECO:0007669"/>
    <property type="project" value="UniProtKB-EC"/>
</dbReference>
<evidence type="ECO:0000256" key="11">
    <source>
        <dbReference type="ARBA" id="ARBA00022692"/>
    </source>
</evidence>
<comment type="similarity">
    <text evidence="5 18">Belongs to the CDS family.</text>
</comment>
<evidence type="ECO:0000256" key="2">
    <source>
        <dbReference type="ARBA" id="ARBA00004651"/>
    </source>
</evidence>
<evidence type="ECO:0000256" key="5">
    <source>
        <dbReference type="ARBA" id="ARBA00010185"/>
    </source>
</evidence>
<dbReference type="PANTHER" id="PTHR46382">
    <property type="entry name" value="PHOSPHATIDATE CYTIDYLYLTRANSFERASE"/>
    <property type="match status" value="1"/>
</dbReference>
<evidence type="ECO:0000256" key="7">
    <source>
        <dbReference type="ARBA" id="ARBA00019373"/>
    </source>
</evidence>
<feature type="transmembrane region" description="Helical" evidence="19">
    <location>
        <begin position="12"/>
        <end position="41"/>
    </location>
</feature>
<keyword evidence="8" id="KW-1003">Cell membrane</keyword>
<comment type="subcellular location">
    <subcellularLocation>
        <location evidence="2">Cell membrane</location>
        <topology evidence="2">Multi-pass membrane protein</topology>
    </subcellularLocation>
</comment>
<feature type="transmembrane region" description="Helical" evidence="19">
    <location>
        <begin position="131"/>
        <end position="151"/>
    </location>
</feature>
<dbReference type="GO" id="GO:0005886">
    <property type="term" value="C:plasma membrane"/>
    <property type="evidence" value="ECO:0007669"/>
    <property type="project" value="UniProtKB-SubCell"/>
</dbReference>
<feature type="transmembrane region" description="Helical" evidence="19">
    <location>
        <begin position="107"/>
        <end position="125"/>
    </location>
</feature>
<evidence type="ECO:0000256" key="17">
    <source>
        <dbReference type="ARBA" id="ARBA00023264"/>
    </source>
</evidence>
<keyword evidence="11 18" id="KW-0812">Transmembrane</keyword>
<evidence type="ECO:0000256" key="9">
    <source>
        <dbReference type="ARBA" id="ARBA00022516"/>
    </source>
</evidence>
<evidence type="ECO:0000256" key="14">
    <source>
        <dbReference type="ARBA" id="ARBA00023098"/>
    </source>
</evidence>
<evidence type="ECO:0000313" key="20">
    <source>
        <dbReference type="EMBL" id="MDD9328033.1"/>
    </source>
</evidence>
<dbReference type="AlphaFoldDB" id="A0A9X4IEE3"/>
<evidence type="ECO:0000256" key="10">
    <source>
        <dbReference type="ARBA" id="ARBA00022679"/>
    </source>
</evidence>